<protein>
    <submittedName>
        <fullName evidence="9">ATP-binding cassette domain-containing protein</fullName>
    </submittedName>
</protein>
<dbReference type="SUPFAM" id="SSF55021">
    <property type="entry name" value="ACT-like"/>
    <property type="match status" value="1"/>
</dbReference>
<comment type="caution">
    <text evidence="9">The sequence shown here is derived from an EMBL/GenBank/DDBJ whole genome shotgun (WGS) entry which is preliminary data.</text>
</comment>
<dbReference type="CDD" id="cd03258">
    <property type="entry name" value="ABC_MetN_methionine_transporter"/>
    <property type="match status" value="1"/>
</dbReference>
<reference evidence="11 12" key="1">
    <citation type="journal article" date="2019" name="Nat. Med.">
        <title>A library of human gut bacterial isolates paired with longitudinal multiomics data enables mechanistic microbiome research.</title>
        <authorList>
            <person name="Poyet M."/>
            <person name="Groussin M."/>
            <person name="Gibbons S.M."/>
            <person name="Avila-Pacheco J."/>
            <person name="Jiang X."/>
            <person name="Kearney S.M."/>
            <person name="Perrotta A.R."/>
            <person name="Berdy B."/>
            <person name="Zhao S."/>
            <person name="Lieberman T.D."/>
            <person name="Swanson P.K."/>
            <person name="Smith M."/>
            <person name="Roesemann S."/>
            <person name="Alexander J.E."/>
            <person name="Rich S.A."/>
            <person name="Livny J."/>
            <person name="Vlamakis H."/>
            <person name="Clish C."/>
            <person name="Bullock K."/>
            <person name="Deik A."/>
            <person name="Scott J."/>
            <person name="Pierce K.A."/>
            <person name="Xavier R.J."/>
            <person name="Alm E.J."/>
        </authorList>
    </citation>
    <scope>NUCLEOTIDE SEQUENCE [LARGE SCALE GENOMIC DNA]</scope>
    <source>
        <strain evidence="9 12">BIOML-A13</strain>
        <strain evidence="10 11">BIOML-A3</strain>
    </source>
</reference>
<dbReference type="EMBL" id="WNBM01000006">
    <property type="protein sequence ID" value="MTT76333.1"/>
    <property type="molecule type" value="Genomic_DNA"/>
</dbReference>
<evidence type="ECO:0000313" key="12">
    <source>
        <dbReference type="Proteomes" id="UP000484547"/>
    </source>
</evidence>
<dbReference type="Gene3D" id="3.40.50.300">
    <property type="entry name" value="P-loop containing nucleotide triphosphate hydrolases"/>
    <property type="match status" value="1"/>
</dbReference>
<dbReference type="Proteomes" id="UP000443070">
    <property type="component" value="Unassembled WGS sequence"/>
</dbReference>
<keyword evidence="11" id="KW-1185">Reference proteome</keyword>
<evidence type="ECO:0000256" key="5">
    <source>
        <dbReference type="ARBA" id="ARBA00022967"/>
    </source>
</evidence>
<dbReference type="Pfam" id="PF00005">
    <property type="entry name" value="ABC_tran"/>
    <property type="match status" value="1"/>
</dbReference>
<feature type="domain" description="ABC transporter" evidence="8">
    <location>
        <begin position="2"/>
        <end position="241"/>
    </location>
</feature>
<evidence type="ECO:0000256" key="3">
    <source>
        <dbReference type="ARBA" id="ARBA00022741"/>
    </source>
</evidence>
<gene>
    <name evidence="9" type="ORF">GMD11_08655</name>
    <name evidence="10" type="ORF">GMD18_08310</name>
</gene>
<dbReference type="InterPro" id="IPR017871">
    <property type="entry name" value="ABC_transporter-like_CS"/>
</dbReference>
<evidence type="ECO:0000256" key="1">
    <source>
        <dbReference type="ARBA" id="ARBA00022448"/>
    </source>
</evidence>
<accession>A0A3G9GRT8</accession>
<dbReference type="InterPro" id="IPR003439">
    <property type="entry name" value="ABC_transporter-like_ATP-bd"/>
</dbReference>
<dbReference type="PROSITE" id="PS50893">
    <property type="entry name" value="ABC_TRANSPORTER_2"/>
    <property type="match status" value="1"/>
</dbReference>
<keyword evidence="5" id="KW-1278">Translocase</keyword>
<dbReference type="Pfam" id="PF09383">
    <property type="entry name" value="NIL"/>
    <property type="match status" value="1"/>
</dbReference>
<keyword evidence="3" id="KW-0547">Nucleotide-binding</keyword>
<dbReference type="InterPro" id="IPR027417">
    <property type="entry name" value="P-loop_NTPase"/>
</dbReference>
<evidence type="ECO:0000256" key="2">
    <source>
        <dbReference type="ARBA" id="ARBA00022475"/>
    </source>
</evidence>
<keyword evidence="4 9" id="KW-0067">ATP-binding</keyword>
<dbReference type="AlphaFoldDB" id="A0A3G9GRT8"/>
<dbReference type="SMART" id="SM00930">
    <property type="entry name" value="NIL"/>
    <property type="match status" value="1"/>
</dbReference>
<keyword evidence="7" id="KW-0472">Membrane</keyword>
<dbReference type="PANTHER" id="PTHR43166:SF30">
    <property type="entry name" value="METHIONINE IMPORT ATP-BINDING PROTEIN METN"/>
    <property type="match status" value="1"/>
</dbReference>
<evidence type="ECO:0000256" key="6">
    <source>
        <dbReference type="ARBA" id="ARBA00022970"/>
    </source>
</evidence>
<dbReference type="RefSeq" id="WP_125669019.1">
    <property type="nucleotide sequence ID" value="NZ_AP019004.1"/>
</dbReference>
<keyword evidence="1" id="KW-0813">Transport</keyword>
<evidence type="ECO:0000313" key="9">
    <source>
        <dbReference type="EMBL" id="MTT76333.1"/>
    </source>
</evidence>
<evidence type="ECO:0000259" key="8">
    <source>
        <dbReference type="PROSITE" id="PS50893"/>
    </source>
</evidence>
<dbReference type="InterPro" id="IPR041701">
    <property type="entry name" value="MetN_ABC"/>
</dbReference>
<dbReference type="EMBL" id="WNBW01000006">
    <property type="protein sequence ID" value="MTU04397.1"/>
    <property type="molecule type" value="Genomic_DNA"/>
</dbReference>
<dbReference type="Gene3D" id="3.30.70.260">
    <property type="match status" value="1"/>
</dbReference>
<dbReference type="GO" id="GO:0016887">
    <property type="term" value="F:ATP hydrolysis activity"/>
    <property type="evidence" value="ECO:0007669"/>
    <property type="project" value="InterPro"/>
</dbReference>
<dbReference type="SUPFAM" id="SSF52540">
    <property type="entry name" value="P-loop containing nucleoside triphosphate hydrolases"/>
    <property type="match status" value="1"/>
</dbReference>
<keyword evidence="2" id="KW-1003">Cell membrane</keyword>
<dbReference type="InterPro" id="IPR050086">
    <property type="entry name" value="MetN_ABC_transporter-like"/>
</dbReference>
<dbReference type="PROSITE" id="PS00211">
    <property type="entry name" value="ABC_TRANSPORTER_1"/>
    <property type="match status" value="1"/>
</dbReference>
<dbReference type="FunFam" id="3.40.50.300:FF:000233">
    <property type="entry name" value="Methionine import ATP-binding protein MetN"/>
    <property type="match status" value="1"/>
</dbReference>
<name>A0A3G9GRT8_9FIRM</name>
<evidence type="ECO:0000313" key="11">
    <source>
        <dbReference type="Proteomes" id="UP000443070"/>
    </source>
</evidence>
<dbReference type="OrthoDB" id="9772862at2"/>
<dbReference type="GO" id="GO:0005524">
    <property type="term" value="F:ATP binding"/>
    <property type="evidence" value="ECO:0007669"/>
    <property type="project" value="UniProtKB-KW"/>
</dbReference>
<dbReference type="GO" id="GO:0006865">
    <property type="term" value="P:amino acid transport"/>
    <property type="evidence" value="ECO:0007669"/>
    <property type="project" value="UniProtKB-KW"/>
</dbReference>
<evidence type="ECO:0000313" key="10">
    <source>
        <dbReference type="EMBL" id="MTU04397.1"/>
    </source>
</evidence>
<evidence type="ECO:0000256" key="7">
    <source>
        <dbReference type="ARBA" id="ARBA00023136"/>
    </source>
</evidence>
<organism evidence="9 12">
    <name type="scientific">Phascolarctobacterium faecium</name>
    <dbReference type="NCBI Taxonomy" id="33025"/>
    <lineage>
        <taxon>Bacteria</taxon>
        <taxon>Bacillati</taxon>
        <taxon>Bacillota</taxon>
        <taxon>Negativicutes</taxon>
        <taxon>Acidaminococcales</taxon>
        <taxon>Acidaminococcaceae</taxon>
        <taxon>Phascolarctobacterium</taxon>
    </lineage>
</organism>
<dbReference type="PANTHER" id="PTHR43166">
    <property type="entry name" value="AMINO ACID IMPORT ATP-BINDING PROTEIN"/>
    <property type="match status" value="1"/>
</dbReference>
<dbReference type="InterPro" id="IPR018449">
    <property type="entry name" value="NIL_domain"/>
</dbReference>
<dbReference type="GeneID" id="49406341"/>
<sequence>MIDLRNVEKTYYSNAGDIHALKKTNLHINAGEIFGIIGLSGAGKSTLIRCINMLEVPTGGQVFVDGQELTAMNNQELRKARQNIGMIFQHFNLLASRTVYDNIAFPLEIQGISQSEIKKRVQPLLELVQLQDRGDYYPSQLSGGQKQRVGIARALASDPKVLLCDEATSALDPQTTKSILDLLKDINKRLNLTIVMITHQMEVVKEVCDRVAVIENGEIIEEGSMIDVFTDPQKPTTKDFVKSINNVELPALLQSSSISAVYTEGSKLIVRLSFIGNSAGDPIVSGMVKKFDVDINIIYGNIDSLKDIPFGTLVIEISGSAAGIKNALQYLHEQQLKVEVIGYVS</sequence>
<evidence type="ECO:0000256" key="4">
    <source>
        <dbReference type="ARBA" id="ARBA00022840"/>
    </source>
</evidence>
<dbReference type="InterPro" id="IPR045865">
    <property type="entry name" value="ACT-like_dom_sf"/>
</dbReference>
<dbReference type="SMART" id="SM00382">
    <property type="entry name" value="AAA"/>
    <property type="match status" value="1"/>
</dbReference>
<dbReference type="InterPro" id="IPR003593">
    <property type="entry name" value="AAA+_ATPase"/>
</dbReference>
<dbReference type="Proteomes" id="UP000484547">
    <property type="component" value="Unassembled WGS sequence"/>
</dbReference>
<proteinExistence type="predicted"/>
<keyword evidence="6" id="KW-0029">Amino-acid transport</keyword>